<evidence type="ECO:0000313" key="10">
    <source>
        <dbReference type="Proteomes" id="UP000007875"/>
    </source>
</evidence>
<evidence type="ECO:0000256" key="7">
    <source>
        <dbReference type="SAM" id="MobiDB-lite"/>
    </source>
</evidence>
<dbReference type="PROSITE" id="PS50833">
    <property type="entry name" value="BRIX"/>
    <property type="match status" value="1"/>
</dbReference>
<reference evidence="10" key="1">
    <citation type="submission" date="2003-08" db="EMBL/GenBank/DDBJ databases">
        <authorList>
            <person name="Birren B."/>
            <person name="Nusbaum C."/>
            <person name="Abebe A."/>
            <person name="Abouelleil A."/>
            <person name="Adekoya E."/>
            <person name="Ait-zahra M."/>
            <person name="Allen N."/>
            <person name="Allen T."/>
            <person name="An P."/>
            <person name="Anderson M."/>
            <person name="Anderson S."/>
            <person name="Arachchi H."/>
            <person name="Armbruster J."/>
            <person name="Bachantsang P."/>
            <person name="Baldwin J."/>
            <person name="Barry A."/>
            <person name="Bayul T."/>
            <person name="Blitshsteyn B."/>
            <person name="Bloom T."/>
            <person name="Blye J."/>
            <person name="Boguslavskiy L."/>
            <person name="Borowsky M."/>
            <person name="Boukhgalter B."/>
            <person name="Brunache A."/>
            <person name="Butler J."/>
            <person name="Calixte N."/>
            <person name="Calvo S."/>
            <person name="Camarata J."/>
            <person name="Campo K."/>
            <person name="Chang J."/>
            <person name="Cheshatsang Y."/>
            <person name="Citroen M."/>
            <person name="Collymore A."/>
            <person name="Considine T."/>
            <person name="Cook A."/>
            <person name="Cooke P."/>
            <person name="Corum B."/>
            <person name="Cuomo C."/>
            <person name="David R."/>
            <person name="Dawoe T."/>
            <person name="Degray S."/>
            <person name="Dodge S."/>
            <person name="Dooley K."/>
            <person name="Dorje P."/>
            <person name="Dorjee K."/>
            <person name="Dorris L."/>
            <person name="Duffey N."/>
            <person name="Dupes A."/>
            <person name="Elkins T."/>
            <person name="Engels R."/>
            <person name="Erickson J."/>
            <person name="Farina A."/>
            <person name="Faro S."/>
            <person name="Ferreira P."/>
            <person name="Fischer H."/>
            <person name="Fitzgerald M."/>
            <person name="Foley K."/>
            <person name="Gage D."/>
            <person name="Galagan J."/>
            <person name="Gearin G."/>
            <person name="Gnerre S."/>
            <person name="Gnirke A."/>
            <person name="Goyette A."/>
            <person name="Graham J."/>
            <person name="Grandbois E."/>
            <person name="Gyaltsen K."/>
            <person name="Hafez N."/>
            <person name="Hagopian D."/>
            <person name="Hagos B."/>
            <person name="Hall J."/>
            <person name="Hatcher B."/>
            <person name="Heller A."/>
            <person name="Higgins H."/>
            <person name="Honan T."/>
            <person name="Horn A."/>
            <person name="Houde N."/>
            <person name="Hughes L."/>
            <person name="Hulme W."/>
            <person name="Husby E."/>
            <person name="Iliev I."/>
            <person name="Jaffe D."/>
            <person name="Jones C."/>
            <person name="Kamal M."/>
            <person name="Kamat A."/>
            <person name="Kamvysselis M."/>
            <person name="Karlsson E."/>
            <person name="Kells C."/>
            <person name="Kieu A."/>
            <person name="Kisner P."/>
            <person name="Kodira C."/>
            <person name="Kulbokas E."/>
            <person name="Labutti K."/>
            <person name="Lama D."/>
            <person name="Landers T."/>
            <person name="Leger J."/>
            <person name="Levine S."/>
            <person name="Lewis D."/>
            <person name="Lewis T."/>
            <person name="Lindblad-toh K."/>
            <person name="Liu X."/>
            <person name="Lokyitsang T."/>
            <person name="Lokyitsang Y."/>
            <person name="Lucien O."/>
            <person name="Lui A."/>
            <person name="Ma L.J."/>
            <person name="Mabbitt R."/>
            <person name="Macdonald J."/>
            <person name="Maclean C."/>
            <person name="Major J."/>
            <person name="Manning J."/>
            <person name="Marabella R."/>
            <person name="Maru K."/>
            <person name="Matthews C."/>
            <person name="Mauceli E."/>
            <person name="Mccarthy M."/>
            <person name="Mcdonough S."/>
            <person name="Mcghee T."/>
            <person name="Meldrim J."/>
            <person name="Meneus L."/>
            <person name="Mesirov J."/>
            <person name="Mihalev A."/>
            <person name="Mihova T."/>
            <person name="Mikkelsen T."/>
            <person name="Mlenga V."/>
            <person name="Moru K."/>
            <person name="Mozes J."/>
            <person name="Mulrain L."/>
            <person name="Munson G."/>
            <person name="Naylor J."/>
            <person name="Newes C."/>
            <person name="Nguyen C."/>
            <person name="Nguyen N."/>
            <person name="Nguyen T."/>
            <person name="Nicol R."/>
            <person name="Nielsen C."/>
            <person name="Nizzari M."/>
            <person name="Norbu C."/>
            <person name="Norbu N."/>
            <person name="O'donnell P."/>
            <person name="Okoawo O."/>
            <person name="O'leary S."/>
            <person name="Omotosho B."/>
            <person name="O'neill K."/>
            <person name="Osman S."/>
            <person name="Parker S."/>
            <person name="Perrin D."/>
            <person name="Phunkhang P."/>
            <person name="Piqani B."/>
            <person name="Purcell S."/>
            <person name="Rachupka T."/>
            <person name="Ramasamy U."/>
            <person name="Rameau R."/>
            <person name="Ray V."/>
            <person name="Raymond C."/>
            <person name="Retta R."/>
            <person name="Richardson S."/>
            <person name="Rise C."/>
            <person name="Rodriguez J."/>
            <person name="Rogers J."/>
            <person name="Rogov P."/>
            <person name="Rutman M."/>
            <person name="Schupbach R."/>
            <person name="Seaman C."/>
            <person name="Settipalli S."/>
            <person name="Sharpe T."/>
            <person name="Sheridan J."/>
            <person name="Sherpa N."/>
            <person name="Shi J."/>
            <person name="Smirnov S."/>
            <person name="Smith C."/>
            <person name="Sougnez C."/>
            <person name="Spencer B."/>
            <person name="Stalker J."/>
            <person name="Stange-thomann N."/>
            <person name="Stavropoulos S."/>
            <person name="Stetson K."/>
            <person name="Stone C."/>
            <person name="Stone S."/>
            <person name="Stubbs M."/>
            <person name="Talamas J."/>
            <person name="Tchuinga P."/>
            <person name="Tenzing P."/>
            <person name="Tesfaye S."/>
            <person name="Theodore J."/>
            <person name="Thoulutsang Y."/>
            <person name="Topham K."/>
            <person name="Towey S."/>
            <person name="Tsamla T."/>
            <person name="Tsomo N."/>
            <person name="Vallee D."/>
            <person name="Vassiliev H."/>
            <person name="Venkataraman V."/>
            <person name="Vinson J."/>
            <person name="Vo A."/>
            <person name="Wade C."/>
            <person name="Wang S."/>
            <person name="Wangchuk T."/>
            <person name="Wangdi T."/>
            <person name="Whittaker C."/>
            <person name="Wilkinson J."/>
            <person name="Wu Y."/>
            <person name="Wyman D."/>
            <person name="Yadav S."/>
            <person name="Yang S."/>
            <person name="Yang X."/>
            <person name="Yeager S."/>
            <person name="Yee E."/>
            <person name="Young G."/>
            <person name="Zainoun J."/>
            <person name="Zembeck L."/>
            <person name="Zimmer A."/>
            <person name="Zody M."/>
            <person name="Lander E."/>
        </authorList>
    </citation>
    <scope>NUCLEOTIDE SEQUENCE [LARGE SCALE GENOMIC DNA]</scope>
</reference>
<feature type="domain" description="Brix" evidence="8">
    <location>
        <begin position="29"/>
        <end position="231"/>
    </location>
</feature>
<sequence>MENEIVKPKSQRHRRVLKERSSKIHENDKKSMFIRGGNTSDIVTTVLKEMYMLKKPNALLLRKRNIARPFEDQTTLEFLSKMNDCSLFFGSHSKKRPHNIVIGRLFDHQCLDMVELGIDNFQSLKDIKSNKCALATKPCLVFTGSSFESDDELRRVKNIFIDFFRGPVVENVRLSGLEHVIQFTAENGTIYLRNYRVMLKKSGSRTPRVEIENMGPNMDLTVRRTHFASDDLFKKACRQPKAAKPKKVKNVSSDLFGTKRGRIHMTSQDLKNLQLRKIKALKRKPDEKKAKIPRKR</sequence>
<comment type="subcellular location">
    <subcellularLocation>
        <location evidence="1 6">Nucleus</location>
        <location evidence="1 6">Nucleolus</location>
    </subcellularLocation>
</comment>
<dbReference type="PANTHER" id="PTHR12728">
    <property type="entry name" value="BRIX DOMAIN CONTAINING PROTEIN"/>
    <property type="match status" value="1"/>
</dbReference>
<dbReference type="SMART" id="SM00879">
    <property type="entry name" value="Brix"/>
    <property type="match status" value="1"/>
</dbReference>
<evidence type="ECO:0000256" key="2">
    <source>
        <dbReference type="ARBA" id="ARBA00010782"/>
    </source>
</evidence>
<protein>
    <recommendedName>
        <fullName evidence="3 6">Ribosome production factor 2 homolog</fullName>
    </recommendedName>
    <alternativeName>
        <fullName evidence="5 6">Ribosome biogenesis protein RPF2 homolog</fullName>
    </alternativeName>
</protein>
<name>H2ZKM7_CIOSA</name>
<organism evidence="9 10">
    <name type="scientific">Ciona savignyi</name>
    <name type="common">Pacific transparent sea squirt</name>
    <dbReference type="NCBI Taxonomy" id="51511"/>
    <lineage>
        <taxon>Eukaryota</taxon>
        <taxon>Metazoa</taxon>
        <taxon>Chordata</taxon>
        <taxon>Tunicata</taxon>
        <taxon>Ascidiacea</taxon>
        <taxon>Phlebobranchia</taxon>
        <taxon>Cionidae</taxon>
        <taxon>Ciona</taxon>
    </lineage>
</organism>
<dbReference type="Ensembl" id="ENSCSAVT00000018340.1">
    <property type="protein sequence ID" value="ENSCSAVP00000018143.1"/>
    <property type="gene ID" value="ENSCSAVG00000010672.1"/>
</dbReference>
<dbReference type="HOGENOM" id="CLU_049783_2_0_1"/>
<evidence type="ECO:0000256" key="3">
    <source>
        <dbReference type="ARBA" id="ARBA00020387"/>
    </source>
</evidence>
<evidence type="ECO:0000256" key="6">
    <source>
        <dbReference type="RuleBase" id="RU367086"/>
    </source>
</evidence>
<dbReference type="PANTHER" id="PTHR12728:SF0">
    <property type="entry name" value="RIBOSOME PRODUCTION FACTOR 2 HOMOLOG"/>
    <property type="match status" value="1"/>
</dbReference>
<dbReference type="InterPro" id="IPR007109">
    <property type="entry name" value="Brix"/>
</dbReference>
<comment type="similarity">
    <text evidence="2 6">Belongs to the RPF2 family.</text>
</comment>
<evidence type="ECO:0000256" key="4">
    <source>
        <dbReference type="ARBA" id="ARBA00023242"/>
    </source>
</evidence>
<keyword evidence="10" id="KW-1185">Reference proteome</keyword>
<dbReference type="FunCoup" id="H2ZKM7">
    <property type="interactions" value="433"/>
</dbReference>
<evidence type="ECO:0000256" key="5">
    <source>
        <dbReference type="ARBA" id="ARBA00030889"/>
    </source>
</evidence>
<dbReference type="eggNOG" id="KOG3031">
    <property type="taxonomic scope" value="Eukaryota"/>
</dbReference>
<evidence type="ECO:0000259" key="8">
    <source>
        <dbReference type="PROSITE" id="PS50833"/>
    </source>
</evidence>
<proteinExistence type="inferred from homology"/>
<evidence type="ECO:0000256" key="1">
    <source>
        <dbReference type="ARBA" id="ARBA00004604"/>
    </source>
</evidence>
<dbReference type="InterPro" id="IPR039770">
    <property type="entry name" value="Rpf2"/>
</dbReference>
<dbReference type="InParanoid" id="H2ZKM7"/>
<evidence type="ECO:0000313" key="9">
    <source>
        <dbReference type="Ensembl" id="ENSCSAVP00000018143.1"/>
    </source>
</evidence>
<feature type="region of interest" description="Disordered" evidence="7">
    <location>
        <begin position="1"/>
        <end position="22"/>
    </location>
</feature>
<dbReference type="AlphaFoldDB" id="H2ZKM7"/>
<dbReference type="STRING" id="51511.ENSCSAVP00000018143"/>
<dbReference type="OMA" id="VGLKPMF"/>
<dbReference type="GO" id="GO:0000463">
    <property type="term" value="P:maturation of LSU-rRNA from tricistronic rRNA transcript (SSU-rRNA, 5.8S rRNA, LSU-rRNA)"/>
    <property type="evidence" value="ECO:0007669"/>
    <property type="project" value="TreeGrafter"/>
</dbReference>
<reference evidence="9" key="3">
    <citation type="submission" date="2025-09" db="UniProtKB">
        <authorList>
            <consortium name="Ensembl"/>
        </authorList>
    </citation>
    <scope>IDENTIFICATION</scope>
</reference>
<dbReference type="GO" id="GO:0019843">
    <property type="term" value="F:rRNA binding"/>
    <property type="evidence" value="ECO:0007669"/>
    <property type="project" value="UniProtKB-UniRule"/>
</dbReference>
<dbReference type="Proteomes" id="UP000007875">
    <property type="component" value="Unassembled WGS sequence"/>
</dbReference>
<dbReference type="GO" id="GO:0005730">
    <property type="term" value="C:nucleolus"/>
    <property type="evidence" value="ECO:0007669"/>
    <property type="project" value="UniProtKB-SubCell"/>
</dbReference>
<reference evidence="9" key="2">
    <citation type="submission" date="2025-08" db="UniProtKB">
        <authorList>
            <consortium name="Ensembl"/>
        </authorList>
    </citation>
    <scope>IDENTIFICATION</scope>
</reference>
<dbReference type="GeneTree" id="ENSGT00390000007279"/>
<dbReference type="Pfam" id="PF04427">
    <property type="entry name" value="Brix"/>
    <property type="match status" value="1"/>
</dbReference>
<keyword evidence="4 6" id="KW-0539">Nucleus</keyword>
<accession>H2ZKM7</accession>
<dbReference type="GO" id="GO:0000027">
    <property type="term" value="P:ribosomal large subunit assembly"/>
    <property type="evidence" value="ECO:0007669"/>
    <property type="project" value="InterPro"/>
</dbReference>